<dbReference type="Gene3D" id="2.20.110.10">
    <property type="entry name" value="Histone H3 K4-specific methyltransferase SET7/9 N-terminal domain"/>
    <property type="match status" value="2"/>
</dbReference>
<dbReference type="Proteomes" id="UP000265618">
    <property type="component" value="Unassembled WGS sequence"/>
</dbReference>
<organism evidence="2 3">
    <name type="scientific">Kipferlia bialata</name>
    <dbReference type="NCBI Taxonomy" id="797122"/>
    <lineage>
        <taxon>Eukaryota</taxon>
        <taxon>Metamonada</taxon>
        <taxon>Carpediemonas-like organisms</taxon>
        <taxon>Kipferlia</taxon>
    </lineage>
</organism>
<comment type="caution">
    <text evidence="2">The sequence shown here is derived from an EMBL/GenBank/DDBJ whole genome shotgun (WGS) entry which is preliminary data.</text>
</comment>
<accession>A0A391NQD2</accession>
<evidence type="ECO:0000313" key="3">
    <source>
        <dbReference type="Proteomes" id="UP000265618"/>
    </source>
</evidence>
<dbReference type="OrthoDB" id="270720at2759"/>
<dbReference type="PANTHER" id="PTHR43215">
    <property type="entry name" value="RADIAL SPOKE HEAD 1 HOMOLOG"/>
    <property type="match status" value="1"/>
</dbReference>
<dbReference type="InterPro" id="IPR003409">
    <property type="entry name" value="MORN"/>
</dbReference>
<feature type="non-terminal residue" evidence="2">
    <location>
        <position position="1"/>
    </location>
</feature>
<dbReference type="SMART" id="SM00698">
    <property type="entry name" value="MORN"/>
    <property type="match status" value="2"/>
</dbReference>
<dbReference type="SUPFAM" id="SSF82185">
    <property type="entry name" value="Histone H3 K4-specific methyltransferase SET7/9 N-terminal domain"/>
    <property type="match status" value="1"/>
</dbReference>
<dbReference type="Pfam" id="PF02493">
    <property type="entry name" value="MORN"/>
    <property type="match status" value="2"/>
</dbReference>
<protein>
    <recommendedName>
        <fullName evidence="4">MORN repeat-containing protein</fullName>
    </recommendedName>
</protein>
<keyword evidence="1" id="KW-0677">Repeat</keyword>
<proteinExistence type="predicted"/>
<dbReference type="EMBL" id="BDIP01004471">
    <property type="protein sequence ID" value="GCA63667.1"/>
    <property type="molecule type" value="Genomic_DNA"/>
</dbReference>
<keyword evidence="3" id="KW-1185">Reference proteome</keyword>
<evidence type="ECO:0000256" key="1">
    <source>
        <dbReference type="ARBA" id="ARBA00022737"/>
    </source>
</evidence>
<name>A0A391NQD2_9EUKA</name>
<reference evidence="2 3" key="1">
    <citation type="journal article" date="2018" name="PLoS ONE">
        <title>The draft genome of Kipferlia bialata reveals reductive genome evolution in fornicate parasites.</title>
        <authorList>
            <person name="Tanifuji G."/>
            <person name="Takabayashi S."/>
            <person name="Kume K."/>
            <person name="Takagi M."/>
            <person name="Nakayama T."/>
            <person name="Kamikawa R."/>
            <person name="Inagaki Y."/>
            <person name="Hashimoto T."/>
        </authorList>
    </citation>
    <scope>NUCLEOTIDE SEQUENCE [LARGE SCALE GENOMIC DNA]</scope>
    <source>
        <strain evidence="2">NY0173</strain>
    </source>
</reference>
<evidence type="ECO:0008006" key="4">
    <source>
        <dbReference type="Google" id="ProtNLM"/>
    </source>
</evidence>
<evidence type="ECO:0000313" key="2">
    <source>
        <dbReference type="EMBL" id="GCA63667.1"/>
    </source>
</evidence>
<dbReference type="AlphaFoldDB" id="A0A391NQD2"/>
<sequence length="202" mass="22028">MQYGNGTVYTGEWKRGMRNGHGTVEYCNGTVYTGGWKEDKEYGFGTMTYENGDVCEGEWSGFVEYQGTLTKEDGKVFKGFFLDGELLHGVVRPVNGPEYTVGKGVGARGFQVVSLANATPQPLRDETIESIVQQYCNLHFGDTLGDLRAEYGPATLAPLHTLVLYMPDTGSARLADLCESLRGLTLSVFNLSSAKSPSALKK</sequence>
<dbReference type="PANTHER" id="PTHR43215:SF14">
    <property type="entry name" value="RADIAL SPOKE HEAD 1 HOMOLOG"/>
    <property type="match status" value="1"/>
</dbReference>
<gene>
    <name evidence="2" type="ORF">KIPB_011217</name>
</gene>